<dbReference type="GO" id="GO:0016114">
    <property type="term" value="P:terpenoid biosynthetic process"/>
    <property type="evidence" value="ECO:0007669"/>
    <property type="project" value="InterPro"/>
</dbReference>
<keyword evidence="5 7" id="KW-0411">Iron-sulfur</keyword>
<feature type="binding site" evidence="7">
    <location>
        <position position="306"/>
    </location>
    <ligand>
        <name>[4Fe-4S] cluster</name>
        <dbReference type="ChEBI" id="CHEBI:49883"/>
    </ligand>
</feature>
<keyword evidence="6 7" id="KW-0414">Isoprene biosynthesis</keyword>
<dbReference type="GO" id="GO:0046429">
    <property type="term" value="F:4-hydroxy-3-methylbut-2-en-1-yl diphosphate synthase activity (ferredoxin)"/>
    <property type="evidence" value="ECO:0007669"/>
    <property type="project" value="UniProtKB-UniRule"/>
</dbReference>
<dbReference type="NCBIfam" id="TIGR00612">
    <property type="entry name" value="ispG_gcpE"/>
    <property type="match status" value="1"/>
</dbReference>
<feature type="binding site" evidence="7">
    <location>
        <position position="313"/>
    </location>
    <ligand>
        <name>[4Fe-4S] cluster</name>
        <dbReference type="ChEBI" id="CHEBI:49883"/>
    </ligand>
</feature>
<feature type="domain" description="IspG TIM-barrel" evidence="8">
    <location>
        <begin position="6"/>
        <end position="252"/>
    </location>
</feature>
<dbReference type="SUPFAM" id="SSF51717">
    <property type="entry name" value="Dihydropteroate synthetase-like"/>
    <property type="match status" value="1"/>
</dbReference>
<gene>
    <name evidence="7" type="primary">ispG</name>
    <name evidence="10" type="ORF">C4520_17470</name>
</gene>
<dbReference type="UniPathway" id="UPA00056">
    <property type="reaction ID" value="UER00096"/>
</dbReference>
<dbReference type="InterPro" id="IPR058579">
    <property type="entry name" value="IspG_C"/>
</dbReference>
<dbReference type="EMBL" id="QZKU01000119">
    <property type="protein sequence ID" value="RJP17167.1"/>
    <property type="molecule type" value="Genomic_DNA"/>
</dbReference>
<dbReference type="GO" id="GO:0019288">
    <property type="term" value="P:isopentenyl diphosphate biosynthetic process, methylerythritol 4-phosphate pathway"/>
    <property type="evidence" value="ECO:0007669"/>
    <property type="project" value="UniProtKB-UniRule"/>
</dbReference>
<dbReference type="GO" id="GO:0051539">
    <property type="term" value="F:4 iron, 4 sulfur cluster binding"/>
    <property type="evidence" value="ECO:0007669"/>
    <property type="project" value="UniProtKB-UniRule"/>
</dbReference>
<keyword evidence="2 7" id="KW-0479">Metal-binding</keyword>
<dbReference type="GO" id="GO:0141197">
    <property type="term" value="F:4-hydroxy-3-methylbut-2-enyl-diphosphate synthase activity (flavodoxin)"/>
    <property type="evidence" value="ECO:0007669"/>
    <property type="project" value="UniProtKB-EC"/>
</dbReference>
<organism evidence="10 11">
    <name type="scientific">Abyssobacteria bacterium (strain SURF_5)</name>
    <dbReference type="NCBI Taxonomy" id="2093360"/>
    <lineage>
        <taxon>Bacteria</taxon>
        <taxon>Pseudomonadati</taxon>
        <taxon>Candidatus Hydrogenedentota</taxon>
        <taxon>Candidatus Abyssobacteria</taxon>
    </lineage>
</organism>
<dbReference type="InterPro" id="IPR045854">
    <property type="entry name" value="NO2/SO3_Rdtase_4Fe4S_sf"/>
</dbReference>
<comment type="function">
    <text evidence="7">Converts 2C-methyl-D-erythritol 2,4-cyclodiphosphate (ME-2,4cPP) into 1-hydroxy-2-methyl-2-(E)-butenyl 4-diphosphate.</text>
</comment>
<dbReference type="PANTHER" id="PTHR30454:SF0">
    <property type="entry name" value="4-HYDROXY-3-METHYLBUT-2-EN-1-YL DIPHOSPHATE SYNTHASE (FERREDOXIN), CHLOROPLASTIC"/>
    <property type="match status" value="1"/>
</dbReference>
<comment type="pathway">
    <text evidence="7">Isoprenoid biosynthesis; isopentenyl diphosphate biosynthesis via DXP pathway; isopentenyl diphosphate from 1-deoxy-D-xylulose 5-phosphate: step 5/6.</text>
</comment>
<evidence type="ECO:0000259" key="9">
    <source>
        <dbReference type="Pfam" id="PF26540"/>
    </source>
</evidence>
<evidence type="ECO:0000256" key="2">
    <source>
        <dbReference type="ARBA" id="ARBA00022723"/>
    </source>
</evidence>
<name>A0A3A4N5K3_ABYX5</name>
<evidence type="ECO:0000256" key="7">
    <source>
        <dbReference type="HAMAP-Rule" id="MF_00159"/>
    </source>
</evidence>
<protein>
    <recommendedName>
        <fullName evidence="7">4-hydroxy-3-methylbut-2-en-1-yl diphosphate synthase (flavodoxin)</fullName>
        <ecNumber evidence="7">1.17.7.3</ecNumber>
    </recommendedName>
    <alternativeName>
        <fullName evidence="7">1-hydroxy-2-methyl-2-(E)-butenyl 4-diphosphate synthase</fullName>
    </alternativeName>
</protein>
<dbReference type="NCBIfam" id="NF001540">
    <property type="entry name" value="PRK00366.1"/>
    <property type="match status" value="1"/>
</dbReference>
<dbReference type="SUPFAM" id="SSF56014">
    <property type="entry name" value="Nitrite and sulphite reductase 4Fe-4S domain-like"/>
    <property type="match status" value="1"/>
</dbReference>
<accession>A0A3A4N5K3</accession>
<evidence type="ECO:0000256" key="4">
    <source>
        <dbReference type="ARBA" id="ARBA00023004"/>
    </source>
</evidence>
<evidence type="ECO:0000259" key="8">
    <source>
        <dbReference type="Pfam" id="PF04551"/>
    </source>
</evidence>
<evidence type="ECO:0000256" key="5">
    <source>
        <dbReference type="ARBA" id="ARBA00023014"/>
    </source>
</evidence>
<dbReference type="Pfam" id="PF04551">
    <property type="entry name" value="GcpE"/>
    <property type="match status" value="1"/>
</dbReference>
<dbReference type="InterPro" id="IPR011005">
    <property type="entry name" value="Dihydropteroate_synth-like_sf"/>
</dbReference>
<comment type="similarity">
    <text evidence="7">Belongs to the IspG family.</text>
</comment>
<dbReference type="Gene3D" id="3.20.20.20">
    <property type="entry name" value="Dihydropteroate synthase-like"/>
    <property type="match status" value="1"/>
</dbReference>
<dbReference type="EC" id="1.17.7.3" evidence="7"/>
<comment type="cofactor">
    <cofactor evidence="7">
        <name>[4Fe-4S] cluster</name>
        <dbReference type="ChEBI" id="CHEBI:49883"/>
    </cofactor>
    <text evidence="7">Binds 1 [4Fe-4S] cluster.</text>
</comment>
<feature type="binding site" evidence="7">
    <location>
        <position position="271"/>
    </location>
    <ligand>
        <name>[4Fe-4S] cluster</name>
        <dbReference type="ChEBI" id="CHEBI:49883"/>
    </ligand>
</feature>
<dbReference type="PIRSF" id="PIRSF004640">
    <property type="entry name" value="IspG"/>
    <property type="match status" value="1"/>
</dbReference>
<dbReference type="InterPro" id="IPR004588">
    <property type="entry name" value="IspG_bac-typ"/>
</dbReference>
<dbReference type="InterPro" id="IPR016425">
    <property type="entry name" value="IspG_bac"/>
</dbReference>
<dbReference type="AlphaFoldDB" id="A0A3A4N5K3"/>
<dbReference type="PANTHER" id="PTHR30454">
    <property type="entry name" value="4-HYDROXY-3-METHYLBUT-2-EN-1-YL DIPHOSPHATE SYNTHASE"/>
    <property type="match status" value="1"/>
</dbReference>
<keyword evidence="3 7" id="KW-0560">Oxidoreductase</keyword>
<feature type="domain" description="IspG C-terminal" evidence="9">
    <location>
        <begin position="267"/>
        <end position="355"/>
    </location>
</feature>
<evidence type="ECO:0000256" key="6">
    <source>
        <dbReference type="ARBA" id="ARBA00023229"/>
    </source>
</evidence>
<comment type="caution">
    <text evidence="10">The sequence shown here is derived from an EMBL/GenBank/DDBJ whole genome shotgun (WGS) entry which is preliminary data.</text>
</comment>
<keyword evidence="4 7" id="KW-0408">Iron</keyword>
<evidence type="ECO:0000256" key="1">
    <source>
        <dbReference type="ARBA" id="ARBA00022485"/>
    </source>
</evidence>
<reference evidence="10 11" key="1">
    <citation type="journal article" date="2017" name="ISME J.">
        <title>Energy and carbon metabolisms in a deep terrestrial subsurface fluid microbial community.</title>
        <authorList>
            <person name="Momper L."/>
            <person name="Jungbluth S.P."/>
            <person name="Lee M.D."/>
            <person name="Amend J.P."/>
        </authorList>
    </citation>
    <scope>NUCLEOTIDE SEQUENCE [LARGE SCALE GENOMIC DNA]</scope>
    <source>
        <strain evidence="10">SURF_5</strain>
    </source>
</reference>
<evidence type="ECO:0000313" key="10">
    <source>
        <dbReference type="EMBL" id="RJP17167.1"/>
    </source>
</evidence>
<feature type="binding site" evidence="7">
    <location>
        <position position="274"/>
    </location>
    <ligand>
        <name>[4Fe-4S] cluster</name>
        <dbReference type="ChEBI" id="CHEBI:49883"/>
    </ligand>
</feature>
<dbReference type="Pfam" id="PF26540">
    <property type="entry name" value="GcpE_C"/>
    <property type="match status" value="1"/>
</dbReference>
<dbReference type="HAMAP" id="MF_00159">
    <property type="entry name" value="IspG"/>
    <property type="match status" value="1"/>
</dbReference>
<dbReference type="FunFam" id="3.20.20.20:FF:000001">
    <property type="entry name" value="4-hydroxy-3-methylbut-2-en-1-yl diphosphate synthase (flavodoxin)"/>
    <property type="match status" value="1"/>
</dbReference>
<sequence>MRRRKTRTVMLGGIPIGSGHPIPIQSMTKTDTRDAVATIGQIRRLMHIGCDIVRVAVPDLEAAEALAVIREHVSVPLVADIHFNYRLALRAIQHGVNGLRINPGNIGSRANVEKVVATAAAARVPLRIGVNSGSIEKEFTGSIEGTGKKLAETTARAMVSSALKHIRILEKLDFREIKVSLKATDVQTTLLAHQYLAKECDYPFHIGITEAGTLLTGAVKSSVGIALLLSRGYGDTVRVSLSAPPEREVMVARNILRSLGLREDGAEVISCPTCGRCTINIEEIAAEVEQRLAGVKKPITVAVMGCAVNGPGEAARADYGVAGGRGEGVIFRHGKVVCKNVDESNIIDALLSQIEELKEAD</sequence>
<dbReference type="Proteomes" id="UP000265882">
    <property type="component" value="Unassembled WGS sequence"/>
</dbReference>
<evidence type="ECO:0000313" key="11">
    <source>
        <dbReference type="Proteomes" id="UP000265882"/>
    </source>
</evidence>
<comment type="catalytic activity">
    <reaction evidence="7">
        <text>(2E)-4-hydroxy-3-methylbut-2-enyl diphosphate + oxidized [flavodoxin] + H2O + 2 H(+) = 2-C-methyl-D-erythritol 2,4-cyclic diphosphate + reduced [flavodoxin]</text>
        <dbReference type="Rhea" id="RHEA:43604"/>
        <dbReference type="Rhea" id="RHEA-COMP:10622"/>
        <dbReference type="Rhea" id="RHEA-COMP:10623"/>
        <dbReference type="ChEBI" id="CHEBI:15377"/>
        <dbReference type="ChEBI" id="CHEBI:15378"/>
        <dbReference type="ChEBI" id="CHEBI:57618"/>
        <dbReference type="ChEBI" id="CHEBI:58210"/>
        <dbReference type="ChEBI" id="CHEBI:58483"/>
        <dbReference type="ChEBI" id="CHEBI:128753"/>
        <dbReference type="EC" id="1.17.7.3"/>
    </reaction>
</comment>
<evidence type="ECO:0000256" key="3">
    <source>
        <dbReference type="ARBA" id="ARBA00023002"/>
    </source>
</evidence>
<dbReference type="InterPro" id="IPR058578">
    <property type="entry name" value="IspG_TIM"/>
</dbReference>
<keyword evidence="1 7" id="KW-0004">4Fe-4S</keyword>
<dbReference type="GO" id="GO:0005506">
    <property type="term" value="F:iron ion binding"/>
    <property type="evidence" value="ECO:0007669"/>
    <property type="project" value="InterPro"/>
</dbReference>
<proteinExistence type="inferred from homology"/>
<dbReference type="Gene3D" id="3.30.413.10">
    <property type="entry name" value="Sulfite Reductase Hemoprotein, domain 1"/>
    <property type="match status" value="1"/>
</dbReference>